<organism evidence="2 3">
    <name type="scientific">Bordetella genomosp. 11</name>
    <dbReference type="NCBI Taxonomy" id="1416808"/>
    <lineage>
        <taxon>Bacteria</taxon>
        <taxon>Pseudomonadati</taxon>
        <taxon>Pseudomonadota</taxon>
        <taxon>Betaproteobacteria</taxon>
        <taxon>Burkholderiales</taxon>
        <taxon>Alcaligenaceae</taxon>
        <taxon>Bordetella</taxon>
    </lineage>
</organism>
<dbReference type="GO" id="GO:0004029">
    <property type="term" value="F:aldehyde dehydrogenase (NAD+) activity"/>
    <property type="evidence" value="ECO:0007669"/>
    <property type="project" value="TreeGrafter"/>
</dbReference>
<gene>
    <name evidence="2" type="ORF">CAL28_17735</name>
</gene>
<evidence type="ECO:0000259" key="1">
    <source>
        <dbReference type="Pfam" id="PF01370"/>
    </source>
</evidence>
<dbReference type="Gene3D" id="3.40.50.720">
    <property type="entry name" value="NAD(P)-binding Rossmann-like Domain"/>
    <property type="match status" value="1"/>
</dbReference>
<proteinExistence type="predicted"/>
<dbReference type="InterPro" id="IPR001509">
    <property type="entry name" value="Epimerase_deHydtase"/>
</dbReference>
<dbReference type="SUPFAM" id="SSF51735">
    <property type="entry name" value="NAD(P)-binding Rossmann-fold domains"/>
    <property type="match status" value="1"/>
</dbReference>
<dbReference type="PANTHER" id="PTHR48079:SF9">
    <property type="entry name" value="PUTATIVE-RELATED"/>
    <property type="match status" value="1"/>
</dbReference>
<sequence length="321" mass="34520">MRVFITGGTGFIGSAIVQDLVAAGHQVTGLARSADAAASLQAQGAKVCRGTIEELEVLRRAVAEADGVIHTAFFHALSQISPLRRIPILFGGRPTHIVRRFTTTAVEVEQRAIETFGGALGAKQGSLVIAFPTMAMAPKRPALETDAPDPGAVGGLRAPSEKAAFDLVHAGVRATAVRLPPSVHDETRLGLVTRLIDIARKKRMSAYPGDGRNRWAAVHRLDASRLFRLALENGEAGARYHGVAEEGIPFRDIAEAIGRHLDVRVVPLSPEDSARHFGWLAPFVGADNPVCSRATRERLHWEPRHLSLMNDLAAALHNAPR</sequence>
<keyword evidence="3" id="KW-1185">Reference proteome</keyword>
<dbReference type="Pfam" id="PF01370">
    <property type="entry name" value="Epimerase"/>
    <property type="match status" value="1"/>
</dbReference>
<protein>
    <submittedName>
        <fullName evidence="2">3-beta hydroxysteroid dehydrogenase</fullName>
    </submittedName>
</protein>
<reference evidence="3" key="1">
    <citation type="submission" date="2017-05" db="EMBL/GenBank/DDBJ databases">
        <title>Complete and WGS of Bordetella genogroups.</title>
        <authorList>
            <person name="Spilker T."/>
            <person name="Lipuma J."/>
        </authorList>
    </citation>
    <scope>NUCLEOTIDE SEQUENCE [LARGE SCALE GENOMIC DNA]</scope>
    <source>
        <strain evidence="3">AU8856</strain>
    </source>
</reference>
<comment type="caution">
    <text evidence="2">The sequence shown here is derived from an EMBL/GenBank/DDBJ whole genome shotgun (WGS) entry which is preliminary data.</text>
</comment>
<dbReference type="InterPro" id="IPR051783">
    <property type="entry name" value="NAD(P)-dependent_oxidoreduct"/>
</dbReference>
<dbReference type="GO" id="GO:0005737">
    <property type="term" value="C:cytoplasm"/>
    <property type="evidence" value="ECO:0007669"/>
    <property type="project" value="TreeGrafter"/>
</dbReference>
<dbReference type="InterPro" id="IPR036291">
    <property type="entry name" value="NAD(P)-bd_dom_sf"/>
</dbReference>
<name>A0A261UGV9_9BORD</name>
<dbReference type="CDD" id="cd05262">
    <property type="entry name" value="SDR_a7"/>
    <property type="match status" value="1"/>
</dbReference>
<feature type="domain" description="NAD-dependent epimerase/dehydratase" evidence="1">
    <location>
        <begin position="3"/>
        <end position="73"/>
    </location>
</feature>
<evidence type="ECO:0000313" key="2">
    <source>
        <dbReference type="EMBL" id="OZI61179.1"/>
    </source>
</evidence>
<dbReference type="PANTHER" id="PTHR48079">
    <property type="entry name" value="PROTEIN YEEZ"/>
    <property type="match status" value="1"/>
</dbReference>
<dbReference type="RefSeq" id="WP_094842584.1">
    <property type="nucleotide sequence ID" value="NZ_NEVS01000004.1"/>
</dbReference>
<dbReference type="EMBL" id="NEVS01000004">
    <property type="protein sequence ID" value="OZI61179.1"/>
    <property type="molecule type" value="Genomic_DNA"/>
</dbReference>
<dbReference type="OrthoDB" id="9787292at2"/>
<dbReference type="AlphaFoldDB" id="A0A261UGV9"/>
<evidence type="ECO:0000313" key="3">
    <source>
        <dbReference type="Proteomes" id="UP000215767"/>
    </source>
</evidence>
<dbReference type="Proteomes" id="UP000215767">
    <property type="component" value="Unassembled WGS sequence"/>
</dbReference>
<accession>A0A261UGV9</accession>